<protein>
    <recommendedName>
        <fullName evidence="1">DUF4183 domain-containing protein</fullName>
    </recommendedName>
</protein>
<dbReference type="AlphaFoldDB" id="A0A2A8H841"/>
<accession>A0A2A8H841</accession>
<sequence>MALQLMKLSVSASTSTTIDPVDSRFFYVTTAPTTAGNTLTIDAASFFQDDGSAVTTLPSLAANNSYFNVYVNGVLQMEGISAYTPGATGVGSLAITVPAGADDILSGTPVILEMVQFTPNSTTTVTA</sequence>
<dbReference type="Pfam" id="PF13799">
    <property type="entry name" value="DUF4183"/>
    <property type="match status" value="1"/>
</dbReference>
<proteinExistence type="predicted"/>
<name>A0A2A8H841_9BACI</name>
<dbReference type="RefSeq" id="WP_098228009.1">
    <property type="nucleotide sequence ID" value="NZ_NUBY01000282.1"/>
</dbReference>
<evidence type="ECO:0000313" key="3">
    <source>
        <dbReference type="Proteomes" id="UP000220841"/>
    </source>
</evidence>
<dbReference type="Proteomes" id="UP000220841">
    <property type="component" value="Unassembled WGS sequence"/>
</dbReference>
<comment type="caution">
    <text evidence="2">The sequence shown here is derived from an EMBL/GenBank/DDBJ whole genome shotgun (WGS) entry which is preliminary data.</text>
</comment>
<evidence type="ECO:0000259" key="1">
    <source>
        <dbReference type="Pfam" id="PF13799"/>
    </source>
</evidence>
<gene>
    <name evidence="2" type="ORF">CN585_28870</name>
</gene>
<organism evidence="2 3">
    <name type="scientific">Bacillus toyonensis</name>
    <dbReference type="NCBI Taxonomy" id="155322"/>
    <lineage>
        <taxon>Bacteria</taxon>
        <taxon>Bacillati</taxon>
        <taxon>Bacillota</taxon>
        <taxon>Bacilli</taxon>
        <taxon>Bacillales</taxon>
        <taxon>Bacillaceae</taxon>
        <taxon>Bacillus</taxon>
        <taxon>Bacillus cereus group</taxon>
    </lineage>
</organism>
<reference evidence="2 3" key="1">
    <citation type="submission" date="2017-09" db="EMBL/GenBank/DDBJ databases">
        <title>Large-scale bioinformatics analysis of Bacillus genomes uncovers conserved roles of natural products in bacterial physiology.</title>
        <authorList>
            <consortium name="Agbiome Team Llc"/>
            <person name="Bleich R.M."/>
            <person name="Grubbs K.J."/>
            <person name="Santa Maria K.C."/>
            <person name="Allen S.E."/>
            <person name="Farag S."/>
            <person name="Shank E.A."/>
            <person name="Bowers A."/>
        </authorList>
    </citation>
    <scope>NUCLEOTIDE SEQUENCE [LARGE SCALE GENOMIC DNA]</scope>
    <source>
        <strain evidence="2 3">AFS021349</strain>
    </source>
</reference>
<feature type="domain" description="DUF4183" evidence="1">
    <location>
        <begin position="34"/>
        <end position="114"/>
    </location>
</feature>
<dbReference type="InterPro" id="IPR025237">
    <property type="entry name" value="DUF4183"/>
</dbReference>
<dbReference type="EMBL" id="NUBY01000282">
    <property type="protein sequence ID" value="PEP89052.1"/>
    <property type="molecule type" value="Genomic_DNA"/>
</dbReference>
<evidence type="ECO:0000313" key="2">
    <source>
        <dbReference type="EMBL" id="PEP89052.1"/>
    </source>
</evidence>